<protein>
    <recommendedName>
        <fullName evidence="4">DUF1449 family protein</fullName>
    </recommendedName>
</protein>
<organism evidence="2 3">
    <name type="scientific">Umezawaea tangerina</name>
    <dbReference type="NCBI Taxonomy" id="84725"/>
    <lineage>
        <taxon>Bacteria</taxon>
        <taxon>Bacillati</taxon>
        <taxon>Actinomycetota</taxon>
        <taxon>Actinomycetes</taxon>
        <taxon>Pseudonocardiales</taxon>
        <taxon>Pseudonocardiaceae</taxon>
        <taxon>Umezawaea</taxon>
    </lineage>
</organism>
<evidence type="ECO:0000313" key="2">
    <source>
        <dbReference type="EMBL" id="PRY43322.1"/>
    </source>
</evidence>
<dbReference type="EMBL" id="PVTF01000003">
    <property type="protein sequence ID" value="PRY43322.1"/>
    <property type="molecule type" value="Genomic_DNA"/>
</dbReference>
<keyword evidence="1" id="KW-1133">Transmembrane helix</keyword>
<feature type="transmembrane region" description="Helical" evidence="1">
    <location>
        <begin position="47"/>
        <end position="72"/>
    </location>
</feature>
<sequence length="200" mass="20775">MGEFIATAFGYPTAFLSVLLLVVVLYWLLAAVGVLDGDGGEVGGLEGVLAGLGVDGVPVTVVLSLVTAFSWFACLGGSVLLNGFDLSSPLTIVVGLVVLLVALVVGVLLTRLLAWPVRKLFPNPPQASRNDFIGRPCVIRTGTVTQTFGQAEVTASDGSSAVVQVRQPGQDPLVAGSTALIFDYDGDGEFFWVAPLDPNL</sequence>
<evidence type="ECO:0000256" key="1">
    <source>
        <dbReference type="SAM" id="Phobius"/>
    </source>
</evidence>
<gene>
    <name evidence="2" type="ORF">CLV43_10362</name>
</gene>
<reference evidence="2 3" key="1">
    <citation type="submission" date="2018-03" db="EMBL/GenBank/DDBJ databases">
        <title>Genomic Encyclopedia of Archaeal and Bacterial Type Strains, Phase II (KMG-II): from individual species to whole genera.</title>
        <authorList>
            <person name="Goeker M."/>
        </authorList>
    </citation>
    <scope>NUCLEOTIDE SEQUENCE [LARGE SCALE GENOMIC DNA]</scope>
    <source>
        <strain evidence="2 3">DSM 44720</strain>
    </source>
</reference>
<dbReference type="Proteomes" id="UP000239494">
    <property type="component" value="Unassembled WGS sequence"/>
</dbReference>
<name>A0A2T0TCC9_9PSEU</name>
<dbReference type="AlphaFoldDB" id="A0A2T0TCC9"/>
<feature type="transmembrane region" description="Helical" evidence="1">
    <location>
        <begin position="14"/>
        <end position="35"/>
    </location>
</feature>
<proteinExistence type="predicted"/>
<feature type="transmembrane region" description="Helical" evidence="1">
    <location>
        <begin position="92"/>
        <end position="114"/>
    </location>
</feature>
<comment type="caution">
    <text evidence="2">The sequence shown here is derived from an EMBL/GenBank/DDBJ whole genome shotgun (WGS) entry which is preliminary data.</text>
</comment>
<dbReference type="OrthoDB" id="3388214at2"/>
<accession>A0A2T0TCC9</accession>
<keyword evidence="1" id="KW-0812">Transmembrane</keyword>
<keyword evidence="3" id="KW-1185">Reference proteome</keyword>
<keyword evidence="1" id="KW-0472">Membrane</keyword>
<evidence type="ECO:0000313" key="3">
    <source>
        <dbReference type="Proteomes" id="UP000239494"/>
    </source>
</evidence>
<evidence type="ECO:0008006" key="4">
    <source>
        <dbReference type="Google" id="ProtNLM"/>
    </source>
</evidence>